<evidence type="ECO:0000313" key="3">
    <source>
        <dbReference type="EMBL" id="TGG84525.1"/>
    </source>
</evidence>
<evidence type="ECO:0000256" key="1">
    <source>
        <dbReference type="ARBA" id="ARBA00006484"/>
    </source>
</evidence>
<proteinExistence type="inferred from homology"/>
<dbReference type="PRINTS" id="PR00080">
    <property type="entry name" value="SDRFAMILY"/>
</dbReference>
<sequence length="260" mass="26826">MIDPGLRGRTVLVTGAVGGIGEATARAFARLGARMAVHWHPGAASPPGVSYAHTSPGREQAEALVGELREEGAPDAVLIPADLADRDAVRTLLAAAGARVGPVDVLVNNAAHCELPDGFGDLTPDGLERSYRVNTFAPALLTAALARCGRPAAVVNISTDAARAFPGQTAYGTSKAALEAVTRAAALDLGPHGIRVNAVAPGPVQTGWMPRELVEEVVPRIPLRRVGLPEDIADAVVFFASDQARWITGQVVQVAGGHAL</sequence>
<dbReference type="PANTHER" id="PTHR43639:SF1">
    <property type="entry name" value="SHORT-CHAIN DEHYDROGENASE_REDUCTASE FAMILY PROTEIN"/>
    <property type="match status" value="1"/>
</dbReference>
<organism evidence="3 4">
    <name type="scientific">Streptomyces albus</name>
    <dbReference type="NCBI Taxonomy" id="1888"/>
    <lineage>
        <taxon>Bacteria</taxon>
        <taxon>Bacillati</taxon>
        <taxon>Actinomycetota</taxon>
        <taxon>Actinomycetes</taxon>
        <taxon>Kitasatosporales</taxon>
        <taxon>Streptomycetaceae</taxon>
        <taxon>Streptomyces</taxon>
    </lineage>
</organism>
<name>A0A8H1LI41_9ACTN</name>
<accession>A0A8H1LI41</accession>
<dbReference type="PROSITE" id="PS00061">
    <property type="entry name" value="ADH_SHORT"/>
    <property type="match status" value="1"/>
</dbReference>
<evidence type="ECO:0000313" key="4">
    <source>
        <dbReference type="Proteomes" id="UP000298111"/>
    </source>
</evidence>
<dbReference type="SUPFAM" id="SSF51735">
    <property type="entry name" value="NAD(P)-binding Rossmann-fold domains"/>
    <property type="match status" value="1"/>
</dbReference>
<dbReference type="EMBL" id="RCIY01000046">
    <property type="protein sequence ID" value="TGG84525.1"/>
    <property type="molecule type" value="Genomic_DNA"/>
</dbReference>
<gene>
    <name evidence="3" type="ORF">D8771_11620</name>
</gene>
<dbReference type="InterPro" id="IPR036291">
    <property type="entry name" value="NAD(P)-bd_dom_sf"/>
</dbReference>
<keyword evidence="2" id="KW-0560">Oxidoreductase</keyword>
<dbReference type="FunFam" id="3.40.50.720:FF:000084">
    <property type="entry name" value="Short-chain dehydrogenase reductase"/>
    <property type="match status" value="1"/>
</dbReference>
<dbReference type="PANTHER" id="PTHR43639">
    <property type="entry name" value="OXIDOREDUCTASE, SHORT-CHAIN DEHYDROGENASE/REDUCTASE FAMILY (AFU_ORTHOLOGUE AFUA_5G02870)"/>
    <property type="match status" value="1"/>
</dbReference>
<dbReference type="GeneID" id="75183236"/>
<evidence type="ECO:0000256" key="2">
    <source>
        <dbReference type="ARBA" id="ARBA00023002"/>
    </source>
</evidence>
<dbReference type="GO" id="GO:0016491">
    <property type="term" value="F:oxidoreductase activity"/>
    <property type="evidence" value="ECO:0007669"/>
    <property type="project" value="UniProtKB-KW"/>
</dbReference>
<dbReference type="AlphaFoldDB" id="A0A8H1LI41"/>
<dbReference type="CDD" id="cd05233">
    <property type="entry name" value="SDR_c"/>
    <property type="match status" value="1"/>
</dbReference>
<protein>
    <submittedName>
        <fullName evidence="3">SDR family oxidoreductase</fullName>
    </submittedName>
</protein>
<dbReference type="Pfam" id="PF13561">
    <property type="entry name" value="adh_short_C2"/>
    <property type="match status" value="1"/>
</dbReference>
<dbReference type="PRINTS" id="PR00081">
    <property type="entry name" value="GDHRDH"/>
</dbReference>
<reference evidence="3 4" key="1">
    <citation type="submission" date="2018-10" db="EMBL/GenBank/DDBJ databases">
        <title>Isolation of pseudouridimycin from Streptomyces albus DSM 40763.</title>
        <authorList>
            <person name="Rosenqvist P."/>
            <person name="Metsae-Ketelae M."/>
            <person name="Virta P."/>
        </authorList>
    </citation>
    <scope>NUCLEOTIDE SEQUENCE [LARGE SCALE GENOMIC DNA]</scope>
    <source>
        <strain evidence="3 4">DSM 40763</strain>
    </source>
</reference>
<comment type="caution">
    <text evidence="3">The sequence shown here is derived from an EMBL/GenBank/DDBJ whole genome shotgun (WGS) entry which is preliminary data.</text>
</comment>
<comment type="similarity">
    <text evidence="1">Belongs to the short-chain dehydrogenases/reductases (SDR) family.</text>
</comment>
<dbReference type="InterPro" id="IPR020904">
    <property type="entry name" value="Sc_DH/Rdtase_CS"/>
</dbReference>
<dbReference type="RefSeq" id="WP_135566925.1">
    <property type="nucleotide sequence ID" value="NZ_CP103060.1"/>
</dbReference>
<dbReference type="InterPro" id="IPR002347">
    <property type="entry name" value="SDR_fam"/>
</dbReference>
<dbReference type="Proteomes" id="UP000298111">
    <property type="component" value="Unassembled WGS sequence"/>
</dbReference>
<dbReference type="Gene3D" id="3.40.50.720">
    <property type="entry name" value="NAD(P)-binding Rossmann-like Domain"/>
    <property type="match status" value="1"/>
</dbReference>